<reference evidence="2" key="1">
    <citation type="submission" date="2016-10" db="EMBL/GenBank/DDBJ databases">
        <authorList>
            <person name="de Groot N.N."/>
        </authorList>
    </citation>
    <scope>NUCLEOTIDE SEQUENCE [LARGE SCALE GENOMIC DNA]</scope>
    <source>
        <strain evidence="2">DSM 569</strain>
    </source>
</reference>
<keyword evidence="1" id="KW-0472">Membrane</keyword>
<dbReference type="AlphaFoldDB" id="A0A1G7IR19"/>
<keyword evidence="1" id="KW-1133">Transmembrane helix</keyword>
<sequence length="169" mass="20527">MMPLAYLIFKLLGLDFVIEAVLAPLLLLPLGFRVEPLLFYIRFKNVLIQDVKYIHTWKYKKIRYLEEKENFKKLLQEEYIESFKKAAKKMRNKSVFFVTNQWVVQNVLITLEAEGVLKFFPFETVEKVQAAEKLVFISTRYIYKHLFNIKFWRKIFRKERVTKFLIKFI</sequence>
<name>A0A1G7IR19_THETY</name>
<keyword evidence="1" id="KW-0812">Transmembrane</keyword>
<dbReference type="Proteomes" id="UP000183404">
    <property type="component" value="Unassembled WGS sequence"/>
</dbReference>
<feature type="transmembrane region" description="Helical" evidence="1">
    <location>
        <begin position="6"/>
        <end position="32"/>
    </location>
</feature>
<protein>
    <submittedName>
        <fullName evidence="2">Uncharacterized protein</fullName>
    </submittedName>
</protein>
<gene>
    <name evidence="2" type="ORF">SAMN04244560_00310</name>
</gene>
<accession>A0A1G7IR19</accession>
<organism evidence="2">
    <name type="scientific">Thermoanaerobacter thermohydrosulfuricus</name>
    <name type="common">Clostridium thermohydrosulfuricum</name>
    <dbReference type="NCBI Taxonomy" id="1516"/>
    <lineage>
        <taxon>Bacteria</taxon>
        <taxon>Bacillati</taxon>
        <taxon>Bacillota</taxon>
        <taxon>Clostridia</taxon>
        <taxon>Thermoanaerobacterales</taxon>
        <taxon>Thermoanaerobacteraceae</taxon>
        <taxon>Thermoanaerobacter</taxon>
    </lineage>
</organism>
<proteinExistence type="predicted"/>
<evidence type="ECO:0000313" key="2">
    <source>
        <dbReference type="EMBL" id="SDF15073.1"/>
    </source>
</evidence>
<dbReference type="EMBL" id="FNBS01000005">
    <property type="protein sequence ID" value="SDF15073.1"/>
    <property type="molecule type" value="Genomic_DNA"/>
</dbReference>
<evidence type="ECO:0000256" key="1">
    <source>
        <dbReference type="SAM" id="Phobius"/>
    </source>
</evidence>